<name>A0A081N3K0_9GAMM</name>
<evidence type="ECO:0000256" key="1">
    <source>
        <dbReference type="SAM" id="Phobius"/>
    </source>
</evidence>
<feature type="transmembrane region" description="Helical" evidence="1">
    <location>
        <begin position="125"/>
        <end position="143"/>
    </location>
</feature>
<keyword evidence="1" id="KW-0472">Membrane</keyword>
<feature type="transmembrane region" description="Helical" evidence="1">
    <location>
        <begin position="34"/>
        <end position="55"/>
    </location>
</feature>
<evidence type="ECO:0008006" key="4">
    <source>
        <dbReference type="Google" id="ProtNLM"/>
    </source>
</evidence>
<feature type="transmembrane region" description="Helical" evidence="1">
    <location>
        <begin position="67"/>
        <end position="87"/>
    </location>
</feature>
<dbReference type="eggNOG" id="ENOG50349B7">
    <property type="taxonomic scope" value="Bacteria"/>
</dbReference>
<protein>
    <recommendedName>
        <fullName evidence="4">NADH:quinone oxidoreductase/Mrp antiporter membrane subunit domain-containing protein</fullName>
    </recommendedName>
</protein>
<evidence type="ECO:0000313" key="2">
    <source>
        <dbReference type="EMBL" id="KEQ13023.1"/>
    </source>
</evidence>
<feature type="transmembrane region" description="Helical" evidence="1">
    <location>
        <begin position="150"/>
        <end position="168"/>
    </location>
</feature>
<dbReference type="EMBL" id="JOKG01000004">
    <property type="protein sequence ID" value="KEQ13023.1"/>
    <property type="molecule type" value="Genomic_DNA"/>
</dbReference>
<evidence type="ECO:0000313" key="3">
    <source>
        <dbReference type="Proteomes" id="UP000028006"/>
    </source>
</evidence>
<keyword evidence="1" id="KW-1133">Transmembrane helix</keyword>
<accession>A0A081N3K0</accession>
<dbReference type="Proteomes" id="UP000028006">
    <property type="component" value="Unassembled WGS sequence"/>
</dbReference>
<keyword evidence="1" id="KW-0812">Transmembrane</keyword>
<feature type="transmembrane region" description="Helical" evidence="1">
    <location>
        <begin position="6"/>
        <end position="22"/>
    </location>
</feature>
<dbReference type="AlphaFoldDB" id="A0A081N3K0"/>
<dbReference type="RefSeq" id="WP_034878513.1">
    <property type="nucleotide sequence ID" value="NZ_JOKG01000004.1"/>
</dbReference>
<feature type="transmembrane region" description="Helical" evidence="1">
    <location>
        <begin position="180"/>
        <end position="200"/>
    </location>
</feature>
<sequence>MISLAVSDAVLAFASAFPVFLLSQQKDFDPAHKLPAKAALFGFLLMAIAAGLGALKYGFSDVWAGPYWMFNNIATFMSPPLVTIAMVQILASKFWSPPAWGRTILAICVLFEVSRWYGLETLYRDLQLAVCIVAGLVMVTRSYMSTGTKALILVSFASFFVGGMLIGNEGTIAGYLRLNLFRYFIALGNLMLGTGLYFLLRQKRQEHPL</sequence>
<gene>
    <name evidence="2" type="ORF">GZ77_21640</name>
</gene>
<comment type="caution">
    <text evidence="2">The sequence shown here is derived from an EMBL/GenBank/DDBJ whole genome shotgun (WGS) entry which is preliminary data.</text>
</comment>
<keyword evidence="3" id="KW-1185">Reference proteome</keyword>
<reference evidence="2 3" key="1">
    <citation type="submission" date="2014-06" db="EMBL/GenBank/DDBJ databases">
        <title>Whole Genome Sequences of Three Symbiotic Endozoicomonas Bacteria.</title>
        <authorList>
            <person name="Neave M.J."/>
            <person name="Apprill A."/>
            <person name="Voolstra C.R."/>
        </authorList>
    </citation>
    <scope>NUCLEOTIDE SEQUENCE [LARGE SCALE GENOMIC DNA]</scope>
    <source>
        <strain evidence="2 3">LMG 24815</strain>
    </source>
</reference>
<proteinExistence type="predicted"/>
<organism evidence="2 3">
    <name type="scientific">Endozoicomonas montiporae</name>
    <dbReference type="NCBI Taxonomy" id="1027273"/>
    <lineage>
        <taxon>Bacteria</taxon>
        <taxon>Pseudomonadati</taxon>
        <taxon>Pseudomonadota</taxon>
        <taxon>Gammaproteobacteria</taxon>
        <taxon>Oceanospirillales</taxon>
        <taxon>Endozoicomonadaceae</taxon>
        <taxon>Endozoicomonas</taxon>
    </lineage>
</organism>